<feature type="compositionally biased region" description="Polar residues" evidence="6">
    <location>
        <begin position="431"/>
        <end position="442"/>
    </location>
</feature>
<dbReference type="InterPro" id="IPR027417">
    <property type="entry name" value="P-loop_NTPase"/>
</dbReference>
<proteinExistence type="predicted"/>
<keyword evidence="4" id="KW-0342">GTP-binding</keyword>
<evidence type="ECO:0000259" key="7">
    <source>
        <dbReference type="PROSITE" id="PS51721"/>
    </source>
</evidence>
<protein>
    <recommendedName>
        <fullName evidence="7">CP-type G domain-containing protein</fullName>
    </recommendedName>
</protein>
<dbReference type="SUPFAM" id="SSF52540">
    <property type="entry name" value="P-loop containing nucleoside triphosphate hydrolases"/>
    <property type="match status" value="1"/>
</dbReference>
<accession>A0A9P7FU79</accession>
<evidence type="ECO:0000256" key="1">
    <source>
        <dbReference type="ARBA" id="ARBA00004123"/>
    </source>
</evidence>
<dbReference type="FunFam" id="1.10.1580.10:FF:000002">
    <property type="entry name" value="Guanine nucleotide-binding protein-like 3 (nucleolar)-like"/>
    <property type="match status" value="1"/>
</dbReference>
<dbReference type="EMBL" id="JABCKI010006229">
    <property type="protein sequence ID" value="KAG5634932.1"/>
    <property type="molecule type" value="Genomic_DNA"/>
</dbReference>
<dbReference type="PANTHER" id="PTHR11089:SF30">
    <property type="entry name" value="GUANINE NUCLEOTIDE-BINDING PROTEIN-LIKE 3 HOMOLOG"/>
    <property type="match status" value="1"/>
</dbReference>
<evidence type="ECO:0000313" key="8">
    <source>
        <dbReference type="EMBL" id="KAG5634932.1"/>
    </source>
</evidence>
<keyword evidence="9" id="KW-1185">Reference proteome</keyword>
<evidence type="ECO:0000256" key="3">
    <source>
        <dbReference type="ARBA" id="ARBA00023054"/>
    </source>
</evidence>
<comment type="caution">
    <text evidence="8">The sequence shown here is derived from an EMBL/GenBank/DDBJ whole genome shotgun (WGS) entry which is preliminary data.</text>
</comment>
<sequence>MASEPTLSTLAFQVQAAEAASGSYSEDPSSSTNPGGKTKEQMRKYYLKTLHKVIDQSDIIILVLDARDPEGCRSRLVEEEVRRREMEGKKLVFVLNKVDLIPKANAQQWLKHLRHSTPTLPFLSSSSSQHQRTNISSSTAPSLLKLLKAYKPKAGSVTVGVVGYPNVGKSSLINSLKRSKVCAVAAQAGHTKELQSVQLERGMRIVDSPGVVFDDDDFDDGKGQTKTSILLRNVVKVEDVEDPIAVVEEILGRTAPATMQKIYNLPEWCSTLEFLTMLAMTSGRLLKGGTPDLNSAARHVLQDWNHQKIPYFSEPPAIHPSLIPSVVPSSLGGSSSNAPVIAPGAENVGQAQILSSFSKPFELEGLFGAADAGAFGGGTGDVAMDADVDEDGDVFFDAVEGDAMQEDGMAMHTEVDIATPRSLKRPRSPSMHEQAQDTNNAPMTGPPAQPTRQPKRQRKTKEVPAYDAPPDAHVLHRMDRGNPLSRRNLKKEAKRARKAQRGREHAGAGVMDVDGEGLEATFME</sequence>
<feature type="compositionally biased region" description="Polar residues" evidence="6">
    <location>
        <begin position="22"/>
        <end position="35"/>
    </location>
</feature>
<evidence type="ECO:0000256" key="2">
    <source>
        <dbReference type="ARBA" id="ARBA00022741"/>
    </source>
</evidence>
<dbReference type="Gene3D" id="1.10.1580.10">
    <property type="match status" value="1"/>
</dbReference>
<dbReference type="GO" id="GO:0005525">
    <property type="term" value="F:GTP binding"/>
    <property type="evidence" value="ECO:0007669"/>
    <property type="project" value="UniProtKB-KW"/>
</dbReference>
<name>A0A9P7FU79_9AGAR</name>
<dbReference type="InterPro" id="IPR050755">
    <property type="entry name" value="TRAFAC_YlqF/YawG_RiboMat"/>
</dbReference>
<keyword evidence="5" id="KW-0539">Nucleus</keyword>
<dbReference type="AlphaFoldDB" id="A0A9P7FU79"/>
<dbReference type="InterPro" id="IPR030378">
    <property type="entry name" value="G_CP_dom"/>
</dbReference>
<gene>
    <name evidence="8" type="ORF">H0H81_000298</name>
</gene>
<feature type="region of interest" description="Disordered" evidence="6">
    <location>
        <begin position="418"/>
        <end position="524"/>
    </location>
</feature>
<feature type="region of interest" description="Disordered" evidence="6">
    <location>
        <begin position="20"/>
        <end position="39"/>
    </location>
</feature>
<dbReference type="OrthoDB" id="444945at2759"/>
<evidence type="ECO:0000256" key="4">
    <source>
        <dbReference type="ARBA" id="ARBA00023134"/>
    </source>
</evidence>
<dbReference type="InterPro" id="IPR006073">
    <property type="entry name" value="GTP-bd"/>
</dbReference>
<dbReference type="Gene3D" id="3.40.50.300">
    <property type="entry name" value="P-loop containing nucleotide triphosphate hydrolases"/>
    <property type="match status" value="1"/>
</dbReference>
<dbReference type="InterPro" id="IPR023179">
    <property type="entry name" value="GTP-bd_ortho_bundle_sf"/>
</dbReference>
<evidence type="ECO:0000256" key="5">
    <source>
        <dbReference type="ARBA" id="ARBA00023242"/>
    </source>
</evidence>
<feature type="compositionally biased region" description="Basic residues" evidence="6">
    <location>
        <begin position="487"/>
        <end position="500"/>
    </location>
</feature>
<feature type="domain" description="CP-type G" evidence="7">
    <location>
        <begin position="47"/>
        <end position="214"/>
    </location>
</feature>
<dbReference type="GO" id="GO:0005730">
    <property type="term" value="C:nucleolus"/>
    <property type="evidence" value="ECO:0007669"/>
    <property type="project" value="TreeGrafter"/>
</dbReference>
<evidence type="ECO:0000313" key="9">
    <source>
        <dbReference type="Proteomes" id="UP000717328"/>
    </source>
</evidence>
<organism evidence="8 9">
    <name type="scientific">Sphagnurus paluster</name>
    <dbReference type="NCBI Taxonomy" id="117069"/>
    <lineage>
        <taxon>Eukaryota</taxon>
        <taxon>Fungi</taxon>
        <taxon>Dikarya</taxon>
        <taxon>Basidiomycota</taxon>
        <taxon>Agaricomycotina</taxon>
        <taxon>Agaricomycetes</taxon>
        <taxon>Agaricomycetidae</taxon>
        <taxon>Agaricales</taxon>
        <taxon>Tricholomatineae</taxon>
        <taxon>Lyophyllaceae</taxon>
        <taxon>Sphagnurus</taxon>
    </lineage>
</organism>
<keyword evidence="3" id="KW-0175">Coiled coil</keyword>
<reference evidence="8" key="1">
    <citation type="submission" date="2021-02" db="EMBL/GenBank/DDBJ databases">
        <authorList>
            <person name="Nieuwenhuis M."/>
            <person name="Van De Peppel L.J.J."/>
        </authorList>
    </citation>
    <scope>NUCLEOTIDE SEQUENCE</scope>
    <source>
        <strain evidence="8">D49</strain>
    </source>
</reference>
<comment type="subcellular location">
    <subcellularLocation>
        <location evidence="1">Nucleus</location>
    </subcellularLocation>
</comment>
<keyword evidence="2" id="KW-0547">Nucleotide-binding</keyword>
<dbReference type="Pfam" id="PF01926">
    <property type="entry name" value="MMR_HSR1"/>
    <property type="match status" value="1"/>
</dbReference>
<dbReference type="Proteomes" id="UP000717328">
    <property type="component" value="Unassembled WGS sequence"/>
</dbReference>
<dbReference type="PANTHER" id="PTHR11089">
    <property type="entry name" value="GTP-BINDING PROTEIN-RELATED"/>
    <property type="match status" value="1"/>
</dbReference>
<evidence type="ECO:0000256" key="6">
    <source>
        <dbReference type="SAM" id="MobiDB-lite"/>
    </source>
</evidence>
<dbReference type="PROSITE" id="PS51721">
    <property type="entry name" value="G_CP"/>
    <property type="match status" value="1"/>
</dbReference>
<reference evidence="8" key="2">
    <citation type="submission" date="2021-10" db="EMBL/GenBank/DDBJ databases">
        <title>Phylogenomics reveals ancestral predisposition of the termite-cultivated fungus Termitomyces towards a domesticated lifestyle.</title>
        <authorList>
            <person name="Auxier B."/>
            <person name="Grum-Grzhimaylo A."/>
            <person name="Cardenas M.E."/>
            <person name="Lodge J.D."/>
            <person name="Laessoe T."/>
            <person name="Pedersen O."/>
            <person name="Smith M.E."/>
            <person name="Kuyper T.W."/>
            <person name="Franco-Molano E.A."/>
            <person name="Baroni T.J."/>
            <person name="Aanen D.K."/>
        </authorList>
    </citation>
    <scope>NUCLEOTIDE SEQUENCE</scope>
    <source>
        <strain evidence="8">D49</strain>
    </source>
</reference>